<proteinExistence type="predicted"/>
<comment type="caution">
    <text evidence="1">The sequence shown here is derived from an EMBL/GenBank/DDBJ whole genome shotgun (WGS) entry which is preliminary data.</text>
</comment>
<accession>A0ACB9BCE4</accession>
<sequence length="116" mass="13626">MPELCSTKLALHDVGWRIDVDEKSMVLEKSISTTDFNNRFHRIDGTFGQLSTWRCEDDDCCKWRGVTCNNQTTHVTELHLSSFIDQRGLGGENRWYLRIDVGWRIDVDERESNFDR</sequence>
<organism evidence="1 2">
    <name type="scientific">Arctium lappa</name>
    <name type="common">Greater burdock</name>
    <name type="synonym">Lappa major</name>
    <dbReference type="NCBI Taxonomy" id="4217"/>
    <lineage>
        <taxon>Eukaryota</taxon>
        <taxon>Viridiplantae</taxon>
        <taxon>Streptophyta</taxon>
        <taxon>Embryophyta</taxon>
        <taxon>Tracheophyta</taxon>
        <taxon>Spermatophyta</taxon>
        <taxon>Magnoliopsida</taxon>
        <taxon>eudicotyledons</taxon>
        <taxon>Gunneridae</taxon>
        <taxon>Pentapetalae</taxon>
        <taxon>asterids</taxon>
        <taxon>campanulids</taxon>
        <taxon>Asterales</taxon>
        <taxon>Asteraceae</taxon>
        <taxon>Carduoideae</taxon>
        <taxon>Cardueae</taxon>
        <taxon>Arctiinae</taxon>
        <taxon>Arctium</taxon>
    </lineage>
</organism>
<keyword evidence="2" id="KW-1185">Reference proteome</keyword>
<evidence type="ECO:0000313" key="2">
    <source>
        <dbReference type="Proteomes" id="UP001055879"/>
    </source>
</evidence>
<name>A0ACB9BCE4_ARCLA</name>
<dbReference type="Proteomes" id="UP001055879">
    <property type="component" value="Linkage Group LG06"/>
</dbReference>
<reference evidence="2" key="1">
    <citation type="journal article" date="2022" name="Mol. Ecol. Resour.">
        <title>The genomes of chicory, endive, great burdock and yacon provide insights into Asteraceae palaeo-polyploidization history and plant inulin production.</title>
        <authorList>
            <person name="Fan W."/>
            <person name="Wang S."/>
            <person name="Wang H."/>
            <person name="Wang A."/>
            <person name="Jiang F."/>
            <person name="Liu H."/>
            <person name="Zhao H."/>
            <person name="Xu D."/>
            <person name="Zhang Y."/>
        </authorList>
    </citation>
    <scope>NUCLEOTIDE SEQUENCE [LARGE SCALE GENOMIC DNA]</scope>
    <source>
        <strain evidence="2">cv. Niubang</strain>
    </source>
</reference>
<evidence type="ECO:0000313" key="1">
    <source>
        <dbReference type="EMBL" id="KAI3718345.1"/>
    </source>
</evidence>
<protein>
    <submittedName>
        <fullName evidence="1">Uncharacterized protein</fullName>
    </submittedName>
</protein>
<gene>
    <name evidence="1" type="ORF">L6452_19212</name>
</gene>
<dbReference type="EMBL" id="CM042052">
    <property type="protein sequence ID" value="KAI3718345.1"/>
    <property type="molecule type" value="Genomic_DNA"/>
</dbReference>
<reference evidence="1 2" key="2">
    <citation type="journal article" date="2022" name="Mol. Ecol. Resour.">
        <title>The genomes of chicory, endive, great burdock and yacon provide insights into Asteraceae paleo-polyploidization history and plant inulin production.</title>
        <authorList>
            <person name="Fan W."/>
            <person name="Wang S."/>
            <person name="Wang H."/>
            <person name="Wang A."/>
            <person name="Jiang F."/>
            <person name="Liu H."/>
            <person name="Zhao H."/>
            <person name="Xu D."/>
            <person name="Zhang Y."/>
        </authorList>
    </citation>
    <scope>NUCLEOTIDE SEQUENCE [LARGE SCALE GENOMIC DNA]</scope>
    <source>
        <strain evidence="2">cv. Niubang</strain>
    </source>
</reference>